<protein>
    <submittedName>
        <fullName evidence="1">Uncharacterized protein</fullName>
    </submittedName>
</protein>
<evidence type="ECO:0000313" key="2">
    <source>
        <dbReference type="Proteomes" id="UP000195217"/>
    </source>
</evidence>
<organism evidence="1 2">
    <name type="scientific">Bacillus thuringiensis subsp. darmstadiensis</name>
    <dbReference type="NCBI Taxonomy" id="132264"/>
    <lineage>
        <taxon>Bacteria</taxon>
        <taxon>Bacillati</taxon>
        <taxon>Bacillota</taxon>
        <taxon>Bacilli</taxon>
        <taxon>Bacillales</taxon>
        <taxon>Bacillaceae</taxon>
        <taxon>Bacillus</taxon>
        <taxon>Bacillus cereus group</taxon>
    </lineage>
</organism>
<sequence length="34" mass="3951">MRYGKTYSYTDIANRIKKPYTVRAIGENPVLVTM</sequence>
<proteinExistence type="predicted"/>
<reference evidence="1 2" key="1">
    <citation type="submission" date="2016-10" db="EMBL/GenBank/DDBJ databases">
        <title>Comparative genomics of Bacillus thuringiensis reveals a path to pathogens against multiple invertebrate hosts.</title>
        <authorList>
            <person name="Zheng J."/>
            <person name="Gao Q."/>
            <person name="Liu H."/>
            <person name="Peng D."/>
            <person name="Ruan L."/>
            <person name="Sun M."/>
        </authorList>
    </citation>
    <scope>NUCLEOTIDE SEQUENCE [LARGE SCALE GENOMIC DNA]</scope>
    <source>
        <strain evidence="1">BGSC 4M3</strain>
    </source>
</reference>
<dbReference type="SUPFAM" id="SSF46767">
    <property type="entry name" value="Methylated DNA-protein cysteine methyltransferase, C-terminal domain"/>
    <property type="match status" value="1"/>
</dbReference>
<dbReference type="EMBL" id="NFEA01000043">
    <property type="protein sequence ID" value="OTZ32010.1"/>
    <property type="molecule type" value="Genomic_DNA"/>
</dbReference>
<evidence type="ECO:0000313" key="1">
    <source>
        <dbReference type="EMBL" id="OTZ32010.1"/>
    </source>
</evidence>
<name>A0A9X6G2M4_BACUD</name>
<gene>
    <name evidence="1" type="ORF">BK761_20395</name>
</gene>
<dbReference type="InterPro" id="IPR036217">
    <property type="entry name" value="MethylDNA_cys_MeTrfase_DNAb"/>
</dbReference>
<dbReference type="Proteomes" id="UP000195217">
    <property type="component" value="Unassembled WGS sequence"/>
</dbReference>
<accession>A0A9X6G2M4</accession>
<comment type="caution">
    <text evidence="1">The sequence shown here is derived from an EMBL/GenBank/DDBJ whole genome shotgun (WGS) entry which is preliminary data.</text>
</comment>
<dbReference type="AlphaFoldDB" id="A0A9X6G2M4"/>